<keyword evidence="3 7" id="KW-0732">Signal</keyword>
<evidence type="ECO:0000313" key="10">
    <source>
        <dbReference type="Proteomes" id="UP000827284"/>
    </source>
</evidence>
<evidence type="ECO:0000256" key="6">
    <source>
        <dbReference type="SAM" id="MobiDB-lite"/>
    </source>
</evidence>
<feature type="region of interest" description="Disordered" evidence="6">
    <location>
        <begin position="250"/>
        <end position="293"/>
    </location>
</feature>
<reference evidence="9" key="2">
    <citation type="journal article" date="2022" name="Microbiol. Resour. Announc.">
        <title>Whole-Genome Sequence of Entomortierella parvispora E1425, a Mucoromycotan Fungus Associated with Burkholderiaceae-Related Endosymbiotic Bacteria.</title>
        <authorList>
            <person name="Herlambang A."/>
            <person name="Guo Y."/>
            <person name="Takashima Y."/>
            <person name="Narisawa K."/>
            <person name="Ohta H."/>
            <person name="Nishizawa T."/>
        </authorList>
    </citation>
    <scope>NUCLEOTIDE SEQUENCE</scope>
    <source>
        <strain evidence="9">E1425</strain>
    </source>
</reference>
<dbReference type="InterPro" id="IPR002509">
    <property type="entry name" value="NODB_dom"/>
</dbReference>
<dbReference type="Pfam" id="PF01522">
    <property type="entry name" value="Polysacc_deac_1"/>
    <property type="match status" value="1"/>
</dbReference>
<dbReference type="PROSITE" id="PS51677">
    <property type="entry name" value="NODB"/>
    <property type="match status" value="1"/>
</dbReference>
<dbReference type="GO" id="GO:0046872">
    <property type="term" value="F:metal ion binding"/>
    <property type="evidence" value="ECO:0007669"/>
    <property type="project" value="UniProtKB-KW"/>
</dbReference>
<gene>
    <name evidence="9" type="ORF">EMPS_08086</name>
</gene>
<feature type="signal peptide" evidence="7">
    <location>
        <begin position="1"/>
        <end position="20"/>
    </location>
</feature>
<protein>
    <submittedName>
        <fullName evidence="9">Peptidoglycan-N-acetylglucosamine deacetylase</fullName>
    </submittedName>
</protein>
<dbReference type="PANTHER" id="PTHR46471">
    <property type="entry name" value="CHITIN DEACETYLASE"/>
    <property type="match status" value="1"/>
</dbReference>
<evidence type="ECO:0000256" key="3">
    <source>
        <dbReference type="ARBA" id="ARBA00022729"/>
    </source>
</evidence>
<name>A0A9P3LZ23_9FUNG</name>
<dbReference type="Proteomes" id="UP000827284">
    <property type="component" value="Unassembled WGS sequence"/>
</dbReference>
<dbReference type="OrthoDB" id="407355at2759"/>
<feature type="chain" id="PRO_5040109757" evidence="7">
    <location>
        <begin position="21"/>
        <end position="317"/>
    </location>
</feature>
<accession>A0A9P3LZ23</accession>
<evidence type="ECO:0000256" key="2">
    <source>
        <dbReference type="ARBA" id="ARBA00022723"/>
    </source>
</evidence>
<dbReference type="InterPro" id="IPR011330">
    <property type="entry name" value="Glyco_hydro/deAcase_b/a-brl"/>
</dbReference>
<comment type="caution">
    <text evidence="9">The sequence shown here is derived from an EMBL/GenBank/DDBJ whole genome shotgun (WGS) entry which is preliminary data.</text>
</comment>
<evidence type="ECO:0000313" key="9">
    <source>
        <dbReference type="EMBL" id="GJJ75728.1"/>
    </source>
</evidence>
<evidence type="ECO:0000256" key="7">
    <source>
        <dbReference type="SAM" id="SignalP"/>
    </source>
</evidence>
<comment type="cofactor">
    <cofactor evidence="1">
        <name>Co(2+)</name>
        <dbReference type="ChEBI" id="CHEBI:48828"/>
    </cofactor>
</comment>
<reference evidence="9" key="1">
    <citation type="submission" date="2021-11" db="EMBL/GenBank/DDBJ databases">
        <authorList>
            <person name="Herlambang A."/>
            <person name="Guo Y."/>
            <person name="Takashima Y."/>
            <person name="Nishizawa T."/>
        </authorList>
    </citation>
    <scope>NUCLEOTIDE SEQUENCE</scope>
    <source>
        <strain evidence="9">E1425</strain>
    </source>
</reference>
<keyword evidence="5" id="KW-0119">Carbohydrate metabolism</keyword>
<keyword evidence="4" id="KW-0378">Hydrolase</keyword>
<dbReference type="Gene3D" id="3.20.20.370">
    <property type="entry name" value="Glycoside hydrolase/deacetylase"/>
    <property type="match status" value="1"/>
</dbReference>
<dbReference type="GO" id="GO:0016810">
    <property type="term" value="F:hydrolase activity, acting on carbon-nitrogen (but not peptide) bonds"/>
    <property type="evidence" value="ECO:0007669"/>
    <property type="project" value="InterPro"/>
</dbReference>
<sequence length="317" mass="33349">MKFPGLLSVAALFIAASVSAMPDDPAKIDTCIKPGVVALTFDDGPGLYNTQLLALLARKNVKATFYIIGKNAAEPQFSTVLKSVVDAGHQLASHTYSHDNLDNMDAAKIREEMTSTSDLIFKQTGLRVAYMRAPEGNCLTPTCIGVMNELGLVISHWNVDTHDWKFTSLTPEAATDKSLEEINKVVIAESNPAVDSFVLLEHEIHKFSVELLAERVIDSIAAKGYKFVTMEECIGKPAYFGGNVTPPTNGTSVPAPSGGSSTAVPSSTGGVSRPAASSTSVTGPNISNPSKGANTAGSLRVGGWAFALASAVGYTLL</sequence>
<keyword evidence="10" id="KW-1185">Reference proteome</keyword>
<evidence type="ECO:0000256" key="4">
    <source>
        <dbReference type="ARBA" id="ARBA00022801"/>
    </source>
</evidence>
<dbReference type="AlphaFoldDB" id="A0A9P3LZ23"/>
<evidence type="ECO:0000256" key="5">
    <source>
        <dbReference type="ARBA" id="ARBA00023277"/>
    </source>
</evidence>
<proteinExistence type="predicted"/>
<dbReference type="EMBL" id="BQFW01000011">
    <property type="protein sequence ID" value="GJJ75728.1"/>
    <property type="molecule type" value="Genomic_DNA"/>
</dbReference>
<dbReference type="SUPFAM" id="SSF88713">
    <property type="entry name" value="Glycoside hydrolase/deacetylase"/>
    <property type="match status" value="1"/>
</dbReference>
<feature type="domain" description="NodB homology" evidence="8">
    <location>
        <begin position="35"/>
        <end position="228"/>
    </location>
</feature>
<keyword evidence="2" id="KW-0479">Metal-binding</keyword>
<evidence type="ECO:0000256" key="1">
    <source>
        <dbReference type="ARBA" id="ARBA00001941"/>
    </source>
</evidence>
<organism evidence="9 10">
    <name type="scientific">Entomortierella parvispora</name>
    <dbReference type="NCBI Taxonomy" id="205924"/>
    <lineage>
        <taxon>Eukaryota</taxon>
        <taxon>Fungi</taxon>
        <taxon>Fungi incertae sedis</taxon>
        <taxon>Mucoromycota</taxon>
        <taxon>Mortierellomycotina</taxon>
        <taxon>Mortierellomycetes</taxon>
        <taxon>Mortierellales</taxon>
        <taxon>Mortierellaceae</taxon>
        <taxon>Entomortierella</taxon>
    </lineage>
</organism>
<dbReference type="GO" id="GO:0005975">
    <property type="term" value="P:carbohydrate metabolic process"/>
    <property type="evidence" value="ECO:0007669"/>
    <property type="project" value="InterPro"/>
</dbReference>
<dbReference type="PANTHER" id="PTHR46471:SF2">
    <property type="entry name" value="CHITIN DEACETYLASE-RELATED"/>
    <property type="match status" value="1"/>
</dbReference>
<evidence type="ECO:0000259" key="8">
    <source>
        <dbReference type="PROSITE" id="PS51677"/>
    </source>
</evidence>